<keyword evidence="2" id="KW-1185">Reference proteome</keyword>
<proteinExistence type="predicted"/>
<evidence type="ECO:0000313" key="1">
    <source>
        <dbReference type="EMBL" id="CAE1314685.1"/>
    </source>
</evidence>
<name>A0A812E364_ACAPH</name>
<dbReference type="AlphaFoldDB" id="A0A812E364"/>
<evidence type="ECO:0000313" key="2">
    <source>
        <dbReference type="Proteomes" id="UP000597762"/>
    </source>
</evidence>
<protein>
    <submittedName>
        <fullName evidence="1">Uncharacterized protein</fullName>
    </submittedName>
</protein>
<reference evidence="1" key="1">
    <citation type="submission" date="2021-01" db="EMBL/GenBank/DDBJ databases">
        <authorList>
            <person name="Li R."/>
            <person name="Bekaert M."/>
        </authorList>
    </citation>
    <scope>NUCLEOTIDE SEQUENCE</scope>
    <source>
        <strain evidence="1">Farmed</strain>
    </source>
</reference>
<sequence length="274" mass="29615">MCVSFSQQVVASFHIVHVGADAYILKDNYIHRRLAIYLSIYLSICRFYRVPKPLDILNPFSSSLLICASFSQQVVAPFRIVHVGEKANAYILKDKCIHRRLALSLSPHLLSLSPHLLSLSPPSPLSPLPTFSLPTFSLSLPLSPPSLSLSPTFSSLPPSLSLSPHLLSLSPPSLSPHLLSLSPTFSLSLSPHLLSPHLLSLSPPPPSLSPLSPPLLSPSLSPPLLSPSPPSLSLSPPLSLSFSPHLLSLSLSLCRFHRVPKPLGVFMATICRLN</sequence>
<organism evidence="1 2">
    <name type="scientific">Acanthosepion pharaonis</name>
    <name type="common">Pharaoh cuttlefish</name>
    <name type="synonym">Sepia pharaonis</name>
    <dbReference type="NCBI Taxonomy" id="158019"/>
    <lineage>
        <taxon>Eukaryota</taxon>
        <taxon>Metazoa</taxon>
        <taxon>Spiralia</taxon>
        <taxon>Lophotrochozoa</taxon>
        <taxon>Mollusca</taxon>
        <taxon>Cephalopoda</taxon>
        <taxon>Coleoidea</taxon>
        <taxon>Decapodiformes</taxon>
        <taxon>Sepiida</taxon>
        <taxon>Sepiina</taxon>
        <taxon>Sepiidae</taxon>
        <taxon>Acanthosepion</taxon>
    </lineage>
</organism>
<gene>
    <name evidence="1" type="ORF">SPHA_65685</name>
</gene>
<dbReference type="Proteomes" id="UP000597762">
    <property type="component" value="Unassembled WGS sequence"/>
</dbReference>
<comment type="caution">
    <text evidence="1">The sequence shown here is derived from an EMBL/GenBank/DDBJ whole genome shotgun (WGS) entry which is preliminary data.</text>
</comment>
<accession>A0A812E364</accession>
<dbReference type="EMBL" id="CAHIKZ030004725">
    <property type="protein sequence ID" value="CAE1314685.1"/>
    <property type="molecule type" value="Genomic_DNA"/>
</dbReference>